<dbReference type="SUPFAM" id="SSF46689">
    <property type="entry name" value="Homeodomain-like"/>
    <property type="match status" value="1"/>
</dbReference>
<dbReference type="CDD" id="cd17574">
    <property type="entry name" value="REC_OmpR"/>
    <property type="match status" value="1"/>
</dbReference>
<evidence type="ECO:0000313" key="8">
    <source>
        <dbReference type="Proteomes" id="UP000198757"/>
    </source>
</evidence>
<dbReference type="InterPro" id="IPR011006">
    <property type="entry name" value="CheY-like_superfamily"/>
</dbReference>
<keyword evidence="3" id="KW-0804">Transcription</keyword>
<dbReference type="InterPro" id="IPR009057">
    <property type="entry name" value="Homeodomain-like_sf"/>
</dbReference>
<name>A0A1G6U0J5_NIADE</name>
<proteinExistence type="predicted"/>
<dbReference type="Proteomes" id="UP000198757">
    <property type="component" value="Unassembled WGS sequence"/>
</dbReference>
<dbReference type="PANTHER" id="PTHR43547:SF2">
    <property type="entry name" value="HYBRID SIGNAL TRANSDUCTION HISTIDINE KINASE C"/>
    <property type="match status" value="1"/>
</dbReference>
<evidence type="ECO:0000256" key="2">
    <source>
        <dbReference type="ARBA" id="ARBA00023015"/>
    </source>
</evidence>
<dbReference type="PANTHER" id="PTHR43547">
    <property type="entry name" value="TWO-COMPONENT HISTIDINE KINASE"/>
    <property type="match status" value="1"/>
</dbReference>
<evidence type="ECO:0000256" key="1">
    <source>
        <dbReference type="ARBA" id="ARBA00022553"/>
    </source>
</evidence>
<evidence type="ECO:0000256" key="4">
    <source>
        <dbReference type="PROSITE-ProRule" id="PRU00169"/>
    </source>
</evidence>
<feature type="domain" description="Response regulatory" evidence="6">
    <location>
        <begin position="14"/>
        <end position="129"/>
    </location>
</feature>
<dbReference type="GO" id="GO:0043565">
    <property type="term" value="F:sequence-specific DNA binding"/>
    <property type="evidence" value="ECO:0007669"/>
    <property type="project" value="InterPro"/>
</dbReference>
<keyword evidence="8" id="KW-1185">Reference proteome</keyword>
<reference evidence="8" key="1">
    <citation type="submission" date="2016-10" db="EMBL/GenBank/DDBJ databases">
        <authorList>
            <person name="Varghese N."/>
            <person name="Submissions S."/>
        </authorList>
    </citation>
    <scope>NUCLEOTIDE SEQUENCE [LARGE SCALE GENOMIC DNA]</scope>
    <source>
        <strain evidence="8">DSM 25811 / CCM 8410 / LMG 26954 / E90</strain>
    </source>
</reference>
<dbReference type="SUPFAM" id="SSF52172">
    <property type="entry name" value="CheY-like"/>
    <property type="match status" value="1"/>
</dbReference>
<dbReference type="SMART" id="SM00448">
    <property type="entry name" value="REC"/>
    <property type="match status" value="1"/>
</dbReference>
<dbReference type="AlphaFoldDB" id="A0A1G6U0J5"/>
<dbReference type="STRING" id="1285928.SAMN04487894_108105"/>
<accession>A0A1G6U0J5</accession>
<dbReference type="Pfam" id="PF12833">
    <property type="entry name" value="HTH_18"/>
    <property type="match status" value="1"/>
</dbReference>
<dbReference type="InterPro" id="IPR018060">
    <property type="entry name" value="HTH_AraC"/>
</dbReference>
<dbReference type="GO" id="GO:0000155">
    <property type="term" value="F:phosphorelay sensor kinase activity"/>
    <property type="evidence" value="ECO:0007669"/>
    <property type="project" value="TreeGrafter"/>
</dbReference>
<feature type="modified residue" description="4-aspartylphosphate" evidence="4">
    <location>
        <position position="62"/>
    </location>
</feature>
<feature type="domain" description="HTH araC/xylS-type" evidence="5">
    <location>
        <begin position="161"/>
        <end position="260"/>
    </location>
</feature>
<dbReference type="InterPro" id="IPR001789">
    <property type="entry name" value="Sig_transdc_resp-reg_receiver"/>
</dbReference>
<organism evidence="7 8">
    <name type="scientific">Niabella drilacis (strain DSM 25811 / CCM 8410 / CCUG 62505 / LMG 26954 / E90)</name>
    <dbReference type="NCBI Taxonomy" id="1285928"/>
    <lineage>
        <taxon>Bacteria</taxon>
        <taxon>Pseudomonadati</taxon>
        <taxon>Bacteroidota</taxon>
        <taxon>Chitinophagia</taxon>
        <taxon>Chitinophagales</taxon>
        <taxon>Chitinophagaceae</taxon>
        <taxon>Niabella</taxon>
    </lineage>
</organism>
<keyword evidence="1 4" id="KW-0597">Phosphoprotein</keyword>
<dbReference type="GO" id="GO:0003700">
    <property type="term" value="F:DNA-binding transcription factor activity"/>
    <property type="evidence" value="ECO:0007669"/>
    <property type="project" value="InterPro"/>
</dbReference>
<evidence type="ECO:0000313" key="7">
    <source>
        <dbReference type="EMBL" id="SDD34932.1"/>
    </source>
</evidence>
<protein>
    <submittedName>
        <fullName evidence="7">DNA-binding response regulator, OmpR family, contains REC and winged-helix (WHTH) domain</fullName>
    </submittedName>
</protein>
<gene>
    <name evidence="7" type="ORF">SAMN04487894_108105</name>
</gene>
<dbReference type="PROSITE" id="PS50110">
    <property type="entry name" value="RESPONSE_REGULATORY"/>
    <property type="match status" value="1"/>
</dbReference>
<dbReference type="EMBL" id="FMZO01000008">
    <property type="protein sequence ID" value="SDD34932.1"/>
    <property type="molecule type" value="Genomic_DNA"/>
</dbReference>
<keyword evidence="7" id="KW-0238">DNA-binding</keyword>
<evidence type="ECO:0000259" key="5">
    <source>
        <dbReference type="PROSITE" id="PS01124"/>
    </source>
</evidence>
<dbReference type="Gene3D" id="3.40.50.2300">
    <property type="match status" value="1"/>
</dbReference>
<dbReference type="SMART" id="SM00342">
    <property type="entry name" value="HTH_ARAC"/>
    <property type="match status" value="1"/>
</dbReference>
<dbReference type="Gene3D" id="1.10.10.60">
    <property type="entry name" value="Homeodomain-like"/>
    <property type="match status" value="1"/>
</dbReference>
<evidence type="ECO:0000256" key="3">
    <source>
        <dbReference type="ARBA" id="ARBA00023163"/>
    </source>
</evidence>
<dbReference type="PROSITE" id="PS01124">
    <property type="entry name" value="HTH_ARAC_FAMILY_2"/>
    <property type="match status" value="1"/>
</dbReference>
<dbReference type="Pfam" id="PF00072">
    <property type="entry name" value="Response_reg"/>
    <property type="match status" value="1"/>
</dbReference>
<sequence length="274" mass="31152">MEEWIADQKEQKPVVLLIDDNEEILDYLAGDLKSRYTVLTAHDGAEALQVLETAFVQLIISDVMMPHIDGFAFCERIKSSLEFNHIPLILLTAKDTLQSKIQGLKTGADAYIEKPFSLEHLYVQMENLLEGRARLKDFYARSPLAHINSMAYSKMDQDFLENLHGHIIRNLEDTDLDVEKPALLMNVSRPTLYRKIKSLSGLAPHDIINLTRLKKAAILINEGNLRINEVAGLVGYNSPSQFKRNFLKQFKISPAAYIDKVTAAFNRRQEDGMH</sequence>
<keyword evidence="2" id="KW-0805">Transcription regulation</keyword>
<evidence type="ECO:0000259" key="6">
    <source>
        <dbReference type="PROSITE" id="PS50110"/>
    </source>
</evidence>